<sequence length="410" mass="46501">MKILHLVSQDNGGAGRAAIRLHLALLKQGIDSQVMVQNKTQDLPTIHSLTQTKTQKFFIPFKKALDQLPSMLYKNRHNDIFSSTFFPSNKNLLRKINEINPDIIHLHWINSGFIYPSDLTHFNRPIIWSLHDANPYTGGCHVVYNNCDKFKTLCYSCPFLASNFKYDISFLNFKKKQKAYNALKLTVNGLSSWIASEAKASALFKNKNIINIPNPIDTDIFRPIKKDIARKILNLNCKDKILIGFGAISGTQIKRKGYLQLKEALEMLPNKHLYTLIVFGSSDGEKIAGIDTIFMGHLYDDTTLTLLYNSLDIFITPSLAENLSNTIMESLSCGVPVVAFDIGGNVDMIIHKTNGYLARDVSDLSYGICWALKNLPYLSQNAREMVIERFSYNVVAKRYIAQYQYILENL</sequence>
<dbReference type="Pfam" id="PF13439">
    <property type="entry name" value="Glyco_transf_4"/>
    <property type="match status" value="1"/>
</dbReference>
<feature type="domain" description="Glycosyltransferase subfamily 4-like N-terminal" evidence="1">
    <location>
        <begin position="12"/>
        <end position="219"/>
    </location>
</feature>
<proteinExistence type="predicted"/>
<protein>
    <submittedName>
        <fullName evidence="2">Glycosyl transferase family 1</fullName>
    </submittedName>
</protein>
<dbReference type="PANTHER" id="PTHR12526:SF637">
    <property type="entry name" value="GLYCOSYLTRANSFERASE EPSF-RELATED"/>
    <property type="match status" value="1"/>
</dbReference>
<dbReference type="Pfam" id="PF13692">
    <property type="entry name" value="Glyco_trans_1_4"/>
    <property type="match status" value="1"/>
</dbReference>
<evidence type="ECO:0000259" key="1">
    <source>
        <dbReference type="Pfam" id="PF13439"/>
    </source>
</evidence>
<dbReference type="SUPFAM" id="SSF53756">
    <property type="entry name" value="UDP-Glycosyltransferase/glycogen phosphorylase"/>
    <property type="match status" value="1"/>
</dbReference>
<accession>A0A3D8J9A0</accession>
<dbReference type="EMBL" id="NXLX01000008">
    <property type="protein sequence ID" value="RDU73870.1"/>
    <property type="molecule type" value="Genomic_DNA"/>
</dbReference>
<name>A0A3D8J9A0_9HELI</name>
<keyword evidence="3" id="KW-1185">Reference proteome</keyword>
<gene>
    <name evidence="2" type="ORF">CQA57_04180</name>
</gene>
<dbReference type="GO" id="GO:0016757">
    <property type="term" value="F:glycosyltransferase activity"/>
    <property type="evidence" value="ECO:0007669"/>
    <property type="project" value="UniProtKB-ARBA"/>
</dbReference>
<dbReference type="InterPro" id="IPR028098">
    <property type="entry name" value="Glyco_trans_4-like_N"/>
</dbReference>
<dbReference type="AlphaFoldDB" id="A0A3D8J9A0"/>
<dbReference type="OrthoDB" id="9790710at2"/>
<dbReference type="Proteomes" id="UP000256695">
    <property type="component" value="Unassembled WGS sequence"/>
</dbReference>
<organism evidence="2 3">
    <name type="scientific">Helicobacter anseris</name>
    <dbReference type="NCBI Taxonomy" id="375926"/>
    <lineage>
        <taxon>Bacteria</taxon>
        <taxon>Pseudomonadati</taxon>
        <taxon>Campylobacterota</taxon>
        <taxon>Epsilonproteobacteria</taxon>
        <taxon>Campylobacterales</taxon>
        <taxon>Helicobacteraceae</taxon>
        <taxon>Helicobacter</taxon>
    </lineage>
</organism>
<evidence type="ECO:0000313" key="2">
    <source>
        <dbReference type="EMBL" id="RDU73870.1"/>
    </source>
</evidence>
<dbReference type="Gene3D" id="3.40.50.2000">
    <property type="entry name" value="Glycogen Phosphorylase B"/>
    <property type="match status" value="2"/>
</dbReference>
<evidence type="ECO:0000313" key="3">
    <source>
        <dbReference type="Proteomes" id="UP000256695"/>
    </source>
</evidence>
<dbReference type="RefSeq" id="WP_115578978.1">
    <property type="nucleotide sequence ID" value="NZ_NXLX01000008.1"/>
</dbReference>
<comment type="caution">
    <text evidence="2">The sequence shown here is derived from an EMBL/GenBank/DDBJ whole genome shotgun (WGS) entry which is preliminary data.</text>
</comment>
<reference evidence="2 3" key="1">
    <citation type="submission" date="2018-04" db="EMBL/GenBank/DDBJ databases">
        <title>Novel Campyloabacter and Helicobacter Species and Strains.</title>
        <authorList>
            <person name="Mannion A.J."/>
            <person name="Shen Z."/>
            <person name="Fox J.G."/>
        </authorList>
    </citation>
    <scope>NUCLEOTIDE SEQUENCE [LARGE SCALE GENOMIC DNA]</scope>
    <source>
        <strain evidence="2 3">MIT 04-9362</strain>
    </source>
</reference>
<dbReference type="PANTHER" id="PTHR12526">
    <property type="entry name" value="GLYCOSYLTRANSFERASE"/>
    <property type="match status" value="1"/>
</dbReference>
<keyword evidence="2" id="KW-0808">Transferase</keyword>